<dbReference type="EMBL" id="FOCP01000018">
    <property type="protein sequence ID" value="SEN43913.1"/>
    <property type="molecule type" value="Genomic_DNA"/>
</dbReference>
<evidence type="ECO:0000313" key="3">
    <source>
        <dbReference type="Proteomes" id="UP000199459"/>
    </source>
</evidence>
<evidence type="ECO:0000313" key="2">
    <source>
        <dbReference type="EMBL" id="SEN43913.1"/>
    </source>
</evidence>
<dbReference type="Proteomes" id="UP000199459">
    <property type="component" value="Unassembled WGS sequence"/>
</dbReference>
<keyword evidence="1" id="KW-0472">Membrane</keyword>
<name>A0A1H8GIW9_9PROT</name>
<feature type="transmembrane region" description="Helical" evidence="1">
    <location>
        <begin position="141"/>
        <end position="166"/>
    </location>
</feature>
<organism evidence="2 3">
    <name type="scientific">Nitrosomonas marina</name>
    <dbReference type="NCBI Taxonomy" id="917"/>
    <lineage>
        <taxon>Bacteria</taxon>
        <taxon>Pseudomonadati</taxon>
        <taxon>Pseudomonadota</taxon>
        <taxon>Betaproteobacteria</taxon>
        <taxon>Nitrosomonadales</taxon>
        <taxon>Nitrosomonadaceae</taxon>
        <taxon>Nitrosomonas</taxon>
    </lineage>
</organism>
<protein>
    <submittedName>
        <fullName evidence="2">Uncharacterized protein</fullName>
    </submittedName>
</protein>
<feature type="transmembrane region" description="Helical" evidence="1">
    <location>
        <begin position="63"/>
        <end position="85"/>
    </location>
</feature>
<keyword evidence="1" id="KW-0812">Transmembrane</keyword>
<evidence type="ECO:0000256" key="1">
    <source>
        <dbReference type="SAM" id="Phobius"/>
    </source>
</evidence>
<accession>A0A1H8GIW9</accession>
<gene>
    <name evidence="2" type="ORF">SAMN05216325_11848</name>
</gene>
<proteinExistence type="predicted"/>
<sequence>MWPWEMKWLFDYTDSEAQANADFQIECINSLERAANNLLILLLTGAGGALALFVSIRNDGAPLWLQGGMLASSVYLFAIACVLVLKCMQASDIAPPTNDPKNLYNSKTAMMNCLVLKKEILESKQRCIESNRDCANIKGKWLNIVSIMATATPVVFGIGAAAFRLIW</sequence>
<feature type="transmembrane region" description="Helical" evidence="1">
    <location>
        <begin position="38"/>
        <end position="57"/>
    </location>
</feature>
<keyword evidence="1" id="KW-1133">Transmembrane helix</keyword>
<reference evidence="2 3" key="1">
    <citation type="submission" date="2016-10" db="EMBL/GenBank/DDBJ databases">
        <authorList>
            <person name="de Groot N.N."/>
        </authorList>
    </citation>
    <scope>NUCLEOTIDE SEQUENCE [LARGE SCALE GENOMIC DNA]</scope>
    <source>
        <strain evidence="2 3">Nm22</strain>
    </source>
</reference>
<dbReference type="AlphaFoldDB" id="A0A1H8GIW9"/>
<dbReference type="RefSeq" id="WP_090633375.1">
    <property type="nucleotide sequence ID" value="NZ_FOCP01000018.1"/>
</dbReference>